<gene>
    <name evidence="9" type="ORF">ACFPET_12790</name>
</gene>
<evidence type="ECO:0000313" key="9">
    <source>
        <dbReference type="EMBL" id="MFC4336081.1"/>
    </source>
</evidence>
<evidence type="ECO:0000256" key="7">
    <source>
        <dbReference type="SAM" id="Phobius"/>
    </source>
</evidence>
<dbReference type="PROSITE" id="PS50850">
    <property type="entry name" value="MFS"/>
    <property type="match status" value="1"/>
</dbReference>
<dbReference type="InterPro" id="IPR011701">
    <property type="entry name" value="MFS"/>
</dbReference>
<dbReference type="Proteomes" id="UP001595823">
    <property type="component" value="Unassembled WGS sequence"/>
</dbReference>
<keyword evidence="2" id="KW-0813">Transport</keyword>
<keyword evidence="3" id="KW-1003">Cell membrane</keyword>
<keyword evidence="6 7" id="KW-0472">Membrane</keyword>
<feature type="transmembrane region" description="Helical" evidence="7">
    <location>
        <begin position="382"/>
        <end position="401"/>
    </location>
</feature>
<protein>
    <submittedName>
        <fullName evidence="9">MFS transporter</fullName>
    </submittedName>
</protein>
<feature type="transmembrane region" description="Helical" evidence="7">
    <location>
        <begin position="154"/>
        <end position="172"/>
    </location>
</feature>
<proteinExistence type="predicted"/>
<feature type="transmembrane region" description="Helical" evidence="7">
    <location>
        <begin position="257"/>
        <end position="277"/>
    </location>
</feature>
<feature type="transmembrane region" description="Helical" evidence="7">
    <location>
        <begin position="12"/>
        <end position="34"/>
    </location>
</feature>
<dbReference type="PANTHER" id="PTHR43045:SF1">
    <property type="entry name" value="SHIKIMATE TRANSPORTER"/>
    <property type="match status" value="1"/>
</dbReference>
<feature type="transmembrane region" description="Helical" evidence="7">
    <location>
        <begin position="317"/>
        <end position="341"/>
    </location>
</feature>
<comment type="caution">
    <text evidence="9">The sequence shown here is derived from an EMBL/GenBank/DDBJ whole genome shotgun (WGS) entry which is preliminary data.</text>
</comment>
<evidence type="ECO:0000256" key="1">
    <source>
        <dbReference type="ARBA" id="ARBA00004651"/>
    </source>
</evidence>
<dbReference type="Gene3D" id="1.20.1250.20">
    <property type="entry name" value="MFS general substrate transporter like domains"/>
    <property type="match status" value="2"/>
</dbReference>
<comment type="subcellular location">
    <subcellularLocation>
        <location evidence="1">Cell membrane</location>
        <topology evidence="1">Multi-pass membrane protein</topology>
    </subcellularLocation>
</comment>
<feature type="domain" description="Major facilitator superfamily (MFS) profile" evidence="8">
    <location>
        <begin position="8"/>
        <end position="406"/>
    </location>
</feature>
<name>A0ABV8TZX0_9ACTN</name>
<feature type="transmembrane region" description="Helical" evidence="7">
    <location>
        <begin position="80"/>
        <end position="104"/>
    </location>
</feature>
<evidence type="ECO:0000256" key="5">
    <source>
        <dbReference type="ARBA" id="ARBA00022989"/>
    </source>
</evidence>
<organism evidence="9 10">
    <name type="scientific">Salininema proteolyticum</name>
    <dbReference type="NCBI Taxonomy" id="1607685"/>
    <lineage>
        <taxon>Bacteria</taxon>
        <taxon>Bacillati</taxon>
        <taxon>Actinomycetota</taxon>
        <taxon>Actinomycetes</taxon>
        <taxon>Glycomycetales</taxon>
        <taxon>Glycomycetaceae</taxon>
        <taxon>Salininema</taxon>
    </lineage>
</organism>
<reference evidence="10" key="1">
    <citation type="journal article" date="2019" name="Int. J. Syst. Evol. Microbiol.">
        <title>The Global Catalogue of Microorganisms (GCM) 10K type strain sequencing project: providing services to taxonomists for standard genome sequencing and annotation.</title>
        <authorList>
            <consortium name="The Broad Institute Genomics Platform"/>
            <consortium name="The Broad Institute Genome Sequencing Center for Infectious Disease"/>
            <person name="Wu L."/>
            <person name="Ma J."/>
        </authorList>
    </citation>
    <scope>NUCLEOTIDE SEQUENCE [LARGE SCALE GENOMIC DNA]</scope>
    <source>
        <strain evidence="10">IBRC-M 10908</strain>
    </source>
</reference>
<accession>A0ABV8TZX0</accession>
<evidence type="ECO:0000256" key="4">
    <source>
        <dbReference type="ARBA" id="ARBA00022692"/>
    </source>
</evidence>
<dbReference type="PANTHER" id="PTHR43045">
    <property type="entry name" value="SHIKIMATE TRANSPORTER"/>
    <property type="match status" value="1"/>
</dbReference>
<dbReference type="InterPro" id="IPR036259">
    <property type="entry name" value="MFS_trans_sf"/>
</dbReference>
<keyword evidence="4 7" id="KW-0812">Transmembrane</keyword>
<evidence type="ECO:0000259" key="8">
    <source>
        <dbReference type="PROSITE" id="PS50850"/>
    </source>
</evidence>
<dbReference type="SUPFAM" id="SSF103473">
    <property type="entry name" value="MFS general substrate transporter"/>
    <property type="match status" value="1"/>
</dbReference>
<feature type="transmembrane region" description="Helical" evidence="7">
    <location>
        <begin position="46"/>
        <end position="68"/>
    </location>
</feature>
<dbReference type="RefSeq" id="WP_380621556.1">
    <property type="nucleotide sequence ID" value="NZ_JBHSDK010000015.1"/>
</dbReference>
<evidence type="ECO:0000256" key="3">
    <source>
        <dbReference type="ARBA" id="ARBA00022475"/>
    </source>
</evidence>
<dbReference type="Pfam" id="PF07690">
    <property type="entry name" value="MFS_1"/>
    <property type="match status" value="1"/>
</dbReference>
<dbReference type="EMBL" id="JBHSDK010000015">
    <property type="protein sequence ID" value="MFC4336081.1"/>
    <property type="molecule type" value="Genomic_DNA"/>
</dbReference>
<feature type="transmembrane region" description="Helical" evidence="7">
    <location>
        <begin position="110"/>
        <end position="133"/>
    </location>
</feature>
<feature type="transmembrane region" description="Helical" evidence="7">
    <location>
        <begin position="178"/>
        <end position="202"/>
    </location>
</feature>
<keyword evidence="10" id="KW-1185">Reference proteome</keyword>
<evidence type="ECO:0000256" key="2">
    <source>
        <dbReference type="ARBA" id="ARBA00022448"/>
    </source>
</evidence>
<evidence type="ECO:0000313" key="10">
    <source>
        <dbReference type="Proteomes" id="UP001595823"/>
    </source>
</evidence>
<feature type="transmembrane region" description="Helical" evidence="7">
    <location>
        <begin position="289"/>
        <end position="305"/>
    </location>
</feature>
<dbReference type="InterPro" id="IPR020846">
    <property type="entry name" value="MFS_dom"/>
</dbReference>
<feature type="transmembrane region" description="Helical" evidence="7">
    <location>
        <begin position="353"/>
        <end position="376"/>
    </location>
</feature>
<evidence type="ECO:0000256" key="6">
    <source>
        <dbReference type="ARBA" id="ARBA00023136"/>
    </source>
</evidence>
<keyword evidence="5 7" id="KW-1133">Transmembrane helix</keyword>
<feature type="transmembrane region" description="Helical" evidence="7">
    <location>
        <begin position="232"/>
        <end position="251"/>
    </location>
</feature>
<sequence length="425" mass="43251">MPAKPRTARLAGTAAAALAWYDLILFAAAAVLVFDDVFFPSLSGASPVALAGVYALGLVACPLGAALFGYRGDRTTTADALSLALITSGVATFLIGLVPAHATIGAGAPVLLALLRLAQGIALGGLWGGLVCLHDSLGPRGGRGRSTSWVQIGLPSGTLLALGLTTATKLLLPDSYDVWAWRLPFLLSAAPALLGIWLRYALRDGGRPHPPRAFNPVAAVWRTGRRASLSAFLARLGADTAFGVFVVYLLFHLESRALAIAAVLTGAAFQIVAVPVLGRLSDRVGPGKVVLAGAAAVAAWSWAFFPLTDLGRVDATVAATVVALLAHAAVHAPLAGFTLSLFPERLRYTGTSLGYQSAGFVAFALAPAAAIGLIPLDTGPTVLSGVITGALALTAVGVAAAPRRTEAIALPGPRGGADDSAAARR</sequence>